<dbReference type="SUPFAM" id="SSF57701">
    <property type="entry name" value="Zn2/Cys6 DNA-binding domain"/>
    <property type="match status" value="1"/>
</dbReference>
<protein>
    <recommendedName>
        <fullName evidence="8">Zn(2)-C6 fungal-type domain-containing protein</fullName>
    </recommendedName>
</protein>
<evidence type="ECO:0000256" key="6">
    <source>
        <dbReference type="ARBA" id="ARBA00023242"/>
    </source>
</evidence>
<organism evidence="9 10">
    <name type="scientific">Venustampulla echinocandica</name>
    <dbReference type="NCBI Taxonomy" id="2656787"/>
    <lineage>
        <taxon>Eukaryota</taxon>
        <taxon>Fungi</taxon>
        <taxon>Dikarya</taxon>
        <taxon>Ascomycota</taxon>
        <taxon>Pezizomycotina</taxon>
        <taxon>Leotiomycetes</taxon>
        <taxon>Helotiales</taxon>
        <taxon>Pleuroascaceae</taxon>
        <taxon>Venustampulla</taxon>
    </lineage>
</organism>
<evidence type="ECO:0000256" key="2">
    <source>
        <dbReference type="ARBA" id="ARBA00022833"/>
    </source>
</evidence>
<evidence type="ECO:0000256" key="1">
    <source>
        <dbReference type="ARBA" id="ARBA00022723"/>
    </source>
</evidence>
<dbReference type="OrthoDB" id="4064873at2759"/>
<sequence length="604" mass="67158">MDLTPPMRQNRSHTSRRLAEKSSETVSSHGRKRARRACIPCRKRKRKCDGNHPCRMCNNYGYVCSFTPDNSSLEQFAASTLSGAREQSSRSQATVGVTSGKALLDLDTGVFDEEKSRYVGSSSAVAFARVFGLELGSKSPLVLHSFGFNFGIRQEESSTTHGHLMDLLSETELKAFSDVYFRVCAPCIDVLDQDNYRHRCRDYYQEHHHIGSFAAVAGGVAAIGSFFSRDNGHPRELEIVQFAKAILEDAASVRRPTVDLVVGWILRFFYLRSTTRPNNAWLASSTTMHLAEAIGLHKEENVNRLAAVPGTVSRGHDAERLRRIFWTAWSCHIATSYEYGRSSIEIPMVTCNNTTLLPGPYSYQWICLIQIIPSRSSPFIPESEPRQAGDELVERIKALHRLPTGHAFLSWTKADLMCCFYRRLRQQRVALTRDVVEQIVTAGNEAVAAAQRVVVDEGYPFFNALGSVFQFSCVLLALDTPYALANVASVFSVLEAMANAIGTKMTREALSTAHQLLRDCVMRKRHDIAVLESVDAYADTGVGDGDGDDGCDDDGDANRRTTPKEADGIVDELYSQDLDLWWDTFFDDLCVQAPDASSVPMMLA</sequence>
<dbReference type="Proteomes" id="UP000254866">
    <property type="component" value="Unassembled WGS sequence"/>
</dbReference>
<feature type="region of interest" description="Disordered" evidence="7">
    <location>
        <begin position="1"/>
        <end position="31"/>
    </location>
</feature>
<dbReference type="GO" id="GO:0006351">
    <property type="term" value="P:DNA-templated transcription"/>
    <property type="evidence" value="ECO:0007669"/>
    <property type="project" value="InterPro"/>
</dbReference>
<evidence type="ECO:0000256" key="5">
    <source>
        <dbReference type="ARBA" id="ARBA00023163"/>
    </source>
</evidence>
<keyword evidence="1" id="KW-0479">Metal-binding</keyword>
<evidence type="ECO:0000256" key="7">
    <source>
        <dbReference type="SAM" id="MobiDB-lite"/>
    </source>
</evidence>
<dbReference type="PANTHER" id="PTHR31779:SF3">
    <property type="entry name" value="PROTEIN RDR1"/>
    <property type="match status" value="1"/>
</dbReference>
<reference evidence="9 10" key="1">
    <citation type="journal article" date="2018" name="IMA Fungus">
        <title>IMA Genome-F 9: Draft genome sequence of Annulohypoxylon stygium, Aspergillus mulundensis, Berkeleyomyces basicola (syn. Thielaviopsis basicola), Ceratocystis smalleyi, two Cercospora beticola strains, Coleophoma cylindrospora, Fusarium fracticaudum, Phialophora cf. hyalina, and Morchella septimelata.</title>
        <authorList>
            <person name="Wingfield B.D."/>
            <person name="Bills G.F."/>
            <person name="Dong Y."/>
            <person name="Huang W."/>
            <person name="Nel W.J."/>
            <person name="Swalarsk-Parry B.S."/>
            <person name="Vaghefi N."/>
            <person name="Wilken P.M."/>
            <person name="An Z."/>
            <person name="de Beer Z.W."/>
            <person name="De Vos L."/>
            <person name="Chen L."/>
            <person name="Duong T.A."/>
            <person name="Gao Y."/>
            <person name="Hammerbacher A."/>
            <person name="Kikkert J.R."/>
            <person name="Li Y."/>
            <person name="Li H."/>
            <person name="Li K."/>
            <person name="Li Q."/>
            <person name="Liu X."/>
            <person name="Ma X."/>
            <person name="Naidoo K."/>
            <person name="Pethybridge S.J."/>
            <person name="Sun J."/>
            <person name="Steenkamp E.T."/>
            <person name="van der Nest M.A."/>
            <person name="van Wyk S."/>
            <person name="Wingfield M.J."/>
            <person name="Xiong C."/>
            <person name="Yue Q."/>
            <person name="Zhang X."/>
        </authorList>
    </citation>
    <scope>NUCLEOTIDE SEQUENCE [LARGE SCALE GENOMIC DNA]</scope>
    <source>
        <strain evidence="9 10">BP 5553</strain>
    </source>
</reference>
<keyword evidence="5" id="KW-0804">Transcription</keyword>
<keyword evidence="10" id="KW-1185">Reference proteome</keyword>
<evidence type="ECO:0000256" key="4">
    <source>
        <dbReference type="ARBA" id="ARBA00023125"/>
    </source>
</evidence>
<proteinExistence type="predicted"/>
<dbReference type="Pfam" id="PF04082">
    <property type="entry name" value="Fungal_trans"/>
    <property type="match status" value="1"/>
</dbReference>
<keyword evidence="4" id="KW-0238">DNA-binding</keyword>
<dbReference type="InterPro" id="IPR036864">
    <property type="entry name" value="Zn2-C6_fun-type_DNA-bd_sf"/>
</dbReference>
<comment type="caution">
    <text evidence="9">The sequence shown here is derived from an EMBL/GenBank/DDBJ whole genome shotgun (WGS) entry which is preliminary data.</text>
</comment>
<dbReference type="PROSITE" id="PS00463">
    <property type="entry name" value="ZN2_CY6_FUNGAL_1"/>
    <property type="match status" value="1"/>
</dbReference>
<dbReference type="InterPro" id="IPR007219">
    <property type="entry name" value="XnlR_reg_dom"/>
</dbReference>
<evidence type="ECO:0000259" key="8">
    <source>
        <dbReference type="PROSITE" id="PS50048"/>
    </source>
</evidence>
<dbReference type="InterPro" id="IPR001138">
    <property type="entry name" value="Zn2Cys6_DnaBD"/>
</dbReference>
<evidence type="ECO:0000256" key="3">
    <source>
        <dbReference type="ARBA" id="ARBA00023015"/>
    </source>
</evidence>
<dbReference type="GO" id="GO:0003677">
    <property type="term" value="F:DNA binding"/>
    <property type="evidence" value="ECO:0007669"/>
    <property type="project" value="UniProtKB-KW"/>
</dbReference>
<dbReference type="GO" id="GO:0009410">
    <property type="term" value="P:response to xenobiotic stimulus"/>
    <property type="evidence" value="ECO:0007669"/>
    <property type="project" value="TreeGrafter"/>
</dbReference>
<dbReference type="CDD" id="cd12148">
    <property type="entry name" value="fungal_TF_MHR"/>
    <property type="match status" value="1"/>
</dbReference>
<dbReference type="GeneID" id="43598516"/>
<accession>A0A370TLB9</accession>
<feature type="compositionally biased region" description="Acidic residues" evidence="7">
    <location>
        <begin position="545"/>
        <end position="555"/>
    </location>
</feature>
<gene>
    <name evidence="9" type="ORF">BP5553_05667</name>
</gene>
<dbReference type="PANTHER" id="PTHR31779">
    <property type="entry name" value="2-NITROPROPANE DIOXYGENASE FAMILY, PUTATIVE (AFU_ORTHOLOGUE AFUA_2G17430)-RELATED"/>
    <property type="match status" value="1"/>
</dbReference>
<evidence type="ECO:0000313" key="10">
    <source>
        <dbReference type="Proteomes" id="UP000254866"/>
    </source>
</evidence>
<feature type="region of interest" description="Disordered" evidence="7">
    <location>
        <begin position="541"/>
        <end position="564"/>
    </location>
</feature>
<dbReference type="SMART" id="SM00066">
    <property type="entry name" value="GAL4"/>
    <property type="match status" value="1"/>
</dbReference>
<keyword evidence="2" id="KW-0862">Zinc</keyword>
<dbReference type="GO" id="GO:0008270">
    <property type="term" value="F:zinc ion binding"/>
    <property type="evidence" value="ECO:0007669"/>
    <property type="project" value="InterPro"/>
</dbReference>
<dbReference type="CDD" id="cd00067">
    <property type="entry name" value="GAL4"/>
    <property type="match status" value="1"/>
</dbReference>
<keyword evidence="6" id="KW-0539">Nucleus</keyword>
<dbReference type="RefSeq" id="XP_031868971.1">
    <property type="nucleotide sequence ID" value="XM_032014290.1"/>
</dbReference>
<dbReference type="GO" id="GO:0000981">
    <property type="term" value="F:DNA-binding transcription factor activity, RNA polymerase II-specific"/>
    <property type="evidence" value="ECO:0007669"/>
    <property type="project" value="InterPro"/>
</dbReference>
<dbReference type="Pfam" id="PF00172">
    <property type="entry name" value="Zn_clus"/>
    <property type="match status" value="1"/>
</dbReference>
<dbReference type="InterPro" id="IPR052478">
    <property type="entry name" value="Metabolite_Synth_Reg"/>
</dbReference>
<dbReference type="AlphaFoldDB" id="A0A370TLB9"/>
<keyword evidence="3" id="KW-0805">Transcription regulation</keyword>
<dbReference type="EMBL" id="NPIC01000004">
    <property type="protein sequence ID" value="RDL36315.1"/>
    <property type="molecule type" value="Genomic_DNA"/>
</dbReference>
<feature type="domain" description="Zn(2)-C6 fungal-type" evidence="8">
    <location>
        <begin position="37"/>
        <end position="66"/>
    </location>
</feature>
<dbReference type="PROSITE" id="PS50048">
    <property type="entry name" value="ZN2_CY6_FUNGAL_2"/>
    <property type="match status" value="1"/>
</dbReference>
<dbReference type="Gene3D" id="4.10.240.10">
    <property type="entry name" value="Zn(2)-C6 fungal-type DNA-binding domain"/>
    <property type="match status" value="1"/>
</dbReference>
<name>A0A370TLB9_9HELO</name>
<evidence type="ECO:0000313" key="9">
    <source>
        <dbReference type="EMBL" id="RDL36315.1"/>
    </source>
</evidence>